<feature type="domain" description="Acyl-CoA dehydrogenase/oxidase N-terminal" evidence="9">
    <location>
        <begin position="39"/>
        <end position="149"/>
    </location>
</feature>
<evidence type="ECO:0000256" key="5">
    <source>
        <dbReference type="ARBA" id="ARBA00023002"/>
    </source>
</evidence>
<dbReference type="InterPro" id="IPR046373">
    <property type="entry name" value="Acyl-CoA_Oxase/DH_mid-dom_sf"/>
</dbReference>
<dbReference type="EC" id="1.3.99.-" evidence="10"/>
<dbReference type="Pfam" id="PF02770">
    <property type="entry name" value="Acyl-CoA_dh_M"/>
    <property type="match status" value="1"/>
</dbReference>
<dbReference type="PANTHER" id="PTHR43292">
    <property type="entry name" value="ACYL-COA DEHYDROGENASE"/>
    <property type="match status" value="1"/>
</dbReference>
<dbReference type="GO" id="GO:0050660">
    <property type="term" value="F:flavin adenine dinucleotide binding"/>
    <property type="evidence" value="ECO:0007669"/>
    <property type="project" value="InterPro"/>
</dbReference>
<dbReference type="EMBL" id="CT573213">
    <property type="protein sequence ID" value="CAJ61479.1"/>
    <property type="molecule type" value="Genomic_DNA"/>
</dbReference>
<reference evidence="10 11" key="1">
    <citation type="journal article" date="2007" name="Genome Res.">
        <title>Genome characteristics of facultatively symbiotic Frankia sp. strains reflect host range and host plant biogeography.</title>
        <authorList>
            <person name="Normand P."/>
            <person name="Lapierre P."/>
            <person name="Tisa L.S."/>
            <person name="Gogarten J.P."/>
            <person name="Alloisio N."/>
            <person name="Bagnarol E."/>
            <person name="Bassi C.A."/>
            <person name="Berry A.M."/>
            <person name="Bickhart D.M."/>
            <person name="Choisne N."/>
            <person name="Couloux A."/>
            <person name="Cournoyer B."/>
            <person name="Cruveiller S."/>
            <person name="Daubin V."/>
            <person name="Demange N."/>
            <person name="Francino M.P."/>
            <person name="Goltsman E."/>
            <person name="Huang Y."/>
            <person name="Kopp O.R."/>
            <person name="Labarre L."/>
            <person name="Lapidus A."/>
            <person name="Lavire C."/>
            <person name="Marechal J."/>
            <person name="Martinez M."/>
            <person name="Mastronunzio J.E."/>
            <person name="Mullin B.C."/>
            <person name="Niemann J."/>
            <person name="Pujic P."/>
            <person name="Rawnsley T."/>
            <person name="Rouy Z."/>
            <person name="Schenowitz C."/>
            <person name="Sellstedt A."/>
            <person name="Tavares F."/>
            <person name="Tomkins J.P."/>
            <person name="Vallenet D."/>
            <person name="Valverde C."/>
            <person name="Wall L.G."/>
            <person name="Wang Y."/>
            <person name="Medigue C."/>
            <person name="Benson D.R."/>
        </authorList>
    </citation>
    <scope>NUCLEOTIDE SEQUENCE [LARGE SCALE GENOMIC DNA]</scope>
    <source>
        <strain evidence="11">DSM 45986 / CECT 9034 / ACN14a</strain>
    </source>
</reference>
<dbReference type="KEGG" id="fal:FRAAL2835"/>
<dbReference type="SUPFAM" id="SSF47203">
    <property type="entry name" value="Acyl-CoA dehydrogenase C-terminal domain-like"/>
    <property type="match status" value="2"/>
</dbReference>
<evidence type="ECO:0000256" key="2">
    <source>
        <dbReference type="ARBA" id="ARBA00009347"/>
    </source>
</evidence>
<dbReference type="InterPro" id="IPR009100">
    <property type="entry name" value="AcylCoA_DH/oxidase_NM_dom_sf"/>
</dbReference>
<keyword evidence="3" id="KW-0285">Flavoprotein</keyword>
<dbReference type="GO" id="GO:0016627">
    <property type="term" value="F:oxidoreductase activity, acting on the CH-CH group of donors"/>
    <property type="evidence" value="ECO:0007669"/>
    <property type="project" value="InterPro"/>
</dbReference>
<dbReference type="InterPro" id="IPR006091">
    <property type="entry name" value="Acyl-CoA_Oxase/DH_mid-dom"/>
</dbReference>
<comment type="cofactor">
    <cofactor evidence="1">
        <name>FAD</name>
        <dbReference type="ChEBI" id="CHEBI:57692"/>
    </cofactor>
</comment>
<feature type="domain" description="Acyl-CoA oxidase/dehydrogenase middle" evidence="8">
    <location>
        <begin position="501"/>
        <end position="595"/>
    </location>
</feature>
<dbReference type="Proteomes" id="UP000000657">
    <property type="component" value="Chromosome"/>
</dbReference>
<dbReference type="Pfam" id="PF00441">
    <property type="entry name" value="Acyl-CoA_dh_1"/>
    <property type="match status" value="2"/>
</dbReference>
<dbReference type="Pfam" id="PF02771">
    <property type="entry name" value="Acyl-CoA_dh_N"/>
    <property type="match status" value="1"/>
</dbReference>
<accession>Q0RLX4</accession>
<dbReference type="PANTHER" id="PTHR43292:SF4">
    <property type="entry name" value="ACYL-COA DEHYDROGENASE FADE34"/>
    <property type="match status" value="1"/>
</dbReference>
<dbReference type="FunFam" id="2.40.110.10:FF:000011">
    <property type="entry name" value="Acyl-CoA dehydrogenase FadE34"/>
    <property type="match status" value="1"/>
</dbReference>
<feature type="domain" description="Acyl-CoA dehydrogenase/oxidase C-terminal" evidence="7">
    <location>
        <begin position="607"/>
        <end position="751"/>
    </location>
</feature>
<dbReference type="InterPro" id="IPR037069">
    <property type="entry name" value="AcylCoA_DH/ox_N_sf"/>
</dbReference>
<dbReference type="AlphaFoldDB" id="Q0RLX4"/>
<keyword evidence="5 10" id="KW-0560">Oxidoreductase</keyword>
<evidence type="ECO:0000259" key="8">
    <source>
        <dbReference type="Pfam" id="PF02770"/>
    </source>
</evidence>
<evidence type="ECO:0000259" key="9">
    <source>
        <dbReference type="Pfam" id="PF02771"/>
    </source>
</evidence>
<evidence type="ECO:0000256" key="1">
    <source>
        <dbReference type="ARBA" id="ARBA00001974"/>
    </source>
</evidence>
<keyword evidence="11" id="KW-1185">Reference proteome</keyword>
<keyword evidence="4" id="KW-0274">FAD</keyword>
<dbReference type="InterPro" id="IPR036250">
    <property type="entry name" value="AcylCo_DH-like_C"/>
</dbReference>
<dbReference type="HOGENOM" id="CLU_018204_9_3_11"/>
<dbReference type="GO" id="GO:0005886">
    <property type="term" value="C:plasma membrane"/>
    <property type="evidence" value="ECO:0007669"/>
    <property type="project" value="TreeGrafter"/>
</dbReference>
<dbReference type="SUPFAM" id="SSF56645">
    <property type="entry name" value="Acyl-CoA dehydrogenase NM domain-like"/>
    <property type="match status" value="2"/>
</dbReference>
<dbReference type="InterPro" id="IPR052161">
    <property type="entry name" value="Mycobact_Acyl-CoA_DH"/>
</dbReference>
<dbReference type="InterPro" id="IPR013786">
    <property type="entry name" value="AcylCoA_DH/ox_N"/>
</dbReference>
<dbReference type="Gene3D" id="1.20.140.10">
    <property type="entry name" value="Butyryl-CoA Dehydrogenase, subunit A, domain 3"/>
    <property type="match status" value="2"/>
</dbReference>
<evidence type="ECO:0000256" key="4">
    <source>
        <dbReference type="ARBA" id="ARBA00022827"/>
    </source>
</evidence>
<dbReference type="InterPro" id="IPR009075">
    <property type="entry name" value="AcylCo_DH/oxidase_C"/>
</dbReference>
<organism evidence="10 11">
    <name type="scientific">Frankia alni (strain DSM 45986 / CECT 9034 / ACN14a)</name>
    <dbReference type="NCBI Taxonomy" id="326424"/>
    <lineage>
        <taxon>Bacteria</taxon>
        <taxon>Bacillati</taxon>
        <taxon>Actinomycetota</taxon>
        <taxon>Actinomycetes</taxon>
        <taxon>Frankiales</taxon>
        <taxon>Frankiaceae</taxon>
        <taxon>Frankia</taxon>
    </lineage>
</organism>
<evidence type="ECO:0000313" key="11">
    <source>
        <dbReference type="Proteomes" id="UP000000657"/>
    </source>
</evidence>
<dbReference type="Gene3D" id="2.40.110.10">
    <property type="entry name" value="Butyryl-CoA Dehydrogenase, subunit A, domain 2"/>
    <property type="match status" value="1"/>
</dbReference>
<protein>
    <submittedName>
        <fullName evidence="10">Acyl-CoA dehydrogenase</fullName>
        <ecNumber evidence="10">1.3.99.-</ecNumber>
    </submittedName>
</protein>
<sequence>MARPTSPARPVRRPGRPAAGPGPQPATSCQEAGMAIAISEEHRELARTTRAFLASHEARAANRALLEADQEPLPEFWTEFADLGLLGLHLPEEHGGGGAGLPELVVVVEELGRAVAPGPAVPTVVAAAVIAAAGTPAQQARFLPGLAAGGTVAALALGGPGTGNDLTLTGGVLSGGAGVVLGGGLASLFVLVVGDDAVVVPAGAAGLTVEVPPALDPSRRSARLTLRDVAVGADDVLTGAARRAEALARTLFAAEAVGGALEAVEVATAYAKVREQFGRPIGMFQAIKHHLANMLVAAELGTAAVWDAARAAGDGSPPAQFELAAATAATLAVAAFAANASLNIQVHGGIGYTWEHDAHLLQRRATTLESVLRPGAAAADVTRLGLAGVARVSTLQLPPEAEAARADVQAFARGVAALPAAEQRERLIATGYVQPHWPRPWGLAAPAGLQLVIDQEFQAAGVRRPAYGITGWVILTLVQHGTSDQIDRYVHRALAQEEIWCQLFSEPAAGSDAAGIRTKADRVEGGWLVNGQKVWTSGAQYCQRGFATVRTDPAAPKHAGVTMMIIDLTHPGVEVRPLRQVTGTAEFNEVFLTDVFVPDADVVGTPNEGWSVARATLGNERVSIGGGVSGGFEVANVFDLYRERGANVPAAAERVGRHVAEGHALRLLNLRRAERAVVGGEPGPEGNITKLVLAERGQTVAALFLDFAGPEAAFAEGLGAAAGTSALAWRGMTIAGGTSEITRNQIAERILGLPRDPLLR</sequence>
<evidence type="ECO:0000259" key="7">
    <source>
        <dbReference type="Pfam" id="PF00441"/>
    </source>
</evidence>
<evidence type="ECO:0000256" key="6">
    <source>
        <dbReference type="SAM" id="MobiDB-lite"/>
    </source>
</evidence>
<name>Q0RLX4_FRAAA</name>
<proteinExistence type="inferred from homology"/>
<evidence type="ECO:0000256" key="3">
    <source>
        <dbReference type="ARBA" id="ARBA00022630"/>
    </source>
</evidence>
<gene>
    <name evidence="10" type="ordered locus">FRAAL2835</name>
</gene>
<comment type="similarity">
    <text evidence="2">Belongs to the acyl-CoA dehydrogenase family.</text>
</comment>
<feature type="domain" description="Acyl-CoA dehydrogenase/oxidase C-terminal" evidence="7">
    <location>
        <begin position="247"/>
        <end position="368"/>
    </location>
</feature>
<dbReference type="eggNOG" id="COG1960">
    <property type="taxonomic scope" value="Bacteria"/>
</dbReference>
<dbReference type="STRING" id="326424.FRAAL2835"/>
<evidence type="ECO:0000313" key="10">
    <source>
        <dbReference type="EMBL" id="CAJ61479.1"/>
    </source>
</evidence>
<feature type="region of interest" description="Disordered" evidence="6">
    <location>
        <begin position="1"/>
        <end position="28"/>
    </location>
</feature>
<dbReference type="Gene3D" id="1.10.540.10">
    <property type="entry name" value="Acyl-CoA dehydrogenase/oxidase, N-terminal domain"/>
    <property type="match status" value="2"/>
</dbReference>